<dbReference type="GO" id="GO:0005096">
    <property type="term" value="F:GTPase activator activity"/>
    <property type="evidence" value="ECO:0007669"/>
    <property type="project" value="InterPro"/>
</dbReference>
<keyword evidence="2" id="KW-0862">Zinc</keyword>
<dbReference type="GO" id="GO:0048205">
    <property type="term" value="P:COPI coating of Golgi vesicle"/>
    <property type="evidence" value="ECO:0007669"/>
    <property type="project" value="TreeGrafter"/>
</dbReference>
<reference evidence="6" key="1">
    <citation type="submission" date="2021-01" db="EMBL/GenBank/DDBJ databases">
        <authorList>
            <consortium name="Genoscope - CEA"/>
            <person name="William W."/>
        </authorList>
    </citation>
    <scope>NUCLEOTIDE SEQUENCE</scope>
</reference>
<dbReference type="PANTHER" id="PTHR45686">
    <property type="entry name" value="ADP-RIBOSYLATION FACTOR GTPASE ACTIVATING PROTEIN 3, ISOFORM H-RELATED"/>
    <property type="match status" value="1"/>
</dbReference>
<organism evidence="6 7">
    <name type="scientific">Paramecium sonneborni</name>
    <dbReference type="NCBI Taxonomy" id="65129"/>
    <lineage>
        <taxon>Eukaryota</taxon>
        <taxon>Sar</taxon>
        <taxon>Alveolata</taxon>
        <taxon>Ciliophora</taxon>
        <taxon>Intramacronucleata</taxon>
        <taxon>Oligohymenophorea</taxon>
        <taxon>Peniculida</taxon>
        <taxon>Parameciidae</taxon>
        <taxon>Paramecium</taxon>
    </lineage>
</organism>
<feature type="region of interest" description="Disordered" evidence="4">
    <location>
        <begin position="189"/>
        <end position="209"/>
    </location>
</feature>
<evidence type="ECO:0000313" key="6">
    <source>
        <dbReference type="EMBL" id="CAD8083593.1"/>
    </source>
</evidence>
<keyword evidence="3" id="KW-0863">Zinc-finger</keyword>
<evidence type="ECO:0000259" key="5">
    <source>
        <dbReference type="PROSITE" id="PS50115"/>
    </source>
</evidence>
<protein>
    <recommendedName>
        <fullName evidence="5">Arf-GAP domain-containing protein</fullName>
    </recommendedName>
</protein>
<accession>A0A8S1N248</accession>
<feature type="compositionally biased region" description="Basic and acidic residues" evidence="4">
    <location>
        <begin position="197"/>
        <end position="209"/>
    </location>
</feature>
<gene>
    <name evidence="6" type="ORF">PSON_ATCC_30995.1.T0450165</name>
</gene>
<comment type="caution">
    <text evidence="6">The sequence shown here is derived from an EMBL/GenBank/DDBJ whole genome shotgun (WGS) entry which is preliminary data.</text>
</comment>
<dbReference type="CDD" id="cd08831">
    <property type="entry name" value="ArfGap_ArfGap2_3_like"/>
    <property type="match status" value="1"/>
</dbReference>
<evidence type="ECO:0000256" key="1">
    <source>
        <dbReference type="ARBA" id="ARBA00022723"/>
    </source>
</evidence>
<dbReference type="InterPro" id="IPR001164">
    <property type="entry name" value="ArfGAP_dom"/>
</dbReference>
<evidence type="ECO:0000313" key="7">
    <source>
        <dbReference type="Proteomes" id="UP000692954"/>
    </source>
</evidence>
<keyword evidence="7" id="KW-1185">Reference proteome</keyword>
<dbReference type="Proteomes" id="UP000692954">
    <property type="component" value="Unassembled WGS sequence"/>
</dbReference>
<evidence type="ECO:0000256" key="4">
    <source>
        <dbReference type="SAM" id="MobiDB-lite"/>
    </source>
</evidence>
<feature type="domain" description="Arf-GAP" evidence="5">
    <location>
        <begin position="51"/>
        <end position="169"/>
    </location>
</feature>
<proteinExistence type="predicted"/>
<dbReference type="OrthoDB" id="294760at2759"/>
<dbReference type="AlphaFoldDB" id="A0A8S1N248"/>
<dbReference type="PROSITE" id="PS50115">
    <property type="entry name" value="ARFGAP"/>
    <property type="match status" value="1"/>
</dbReference>
<keyword evidence="1" id="KW-0479">Metal-binding</keyword>
<dbReference type="GO" id="GO:0000139">
    <property type="term" value="C:Golgi membrane"/>
    <property type="evidence" value="ECO:0007669"/>
    <property type="project" value="GOC"/>
</dbReference>
<dbReference type="SMART" id="SM00105">
    <property type="entry name" value="ArfGap"/>
    <property type="match status" value="1"/>
</dbReference>
<sequence length="409" mass="46860">MFRQNQFSSSEIKRVIFINIVIKQFRNPIKYGELDCKFQFIFIKIDDAERDQIIKQLKQVQGNDKCIDCGKKNTKWASVTLGLFLCIDCSGKHREYGVRYTFARSLTLDSWSRKQITFLQVGGNEKALEYFQSVGLIGPGCSQIDYKSPLVEKYKQELLKQVQRLSVLALCEEKLNIIRPSLIPSPAKIVQTSEKPAQNKEEESPVKEQTKNVFQNNLLQEEAIVTKKSNKIVFADNAKPQAVQGKAVQGKKLADVDFDSLQFDDPFSNPFNNDPFKSDSNNAEIPQQDEPKVIIKQTQQPTQPITQTNETLEKLKDKNVKSISSETLFQSQDNEQNKQNIYKFNGQTAISSKQFFGEKEEDSEDSSQKMDQFKSMFNFATEKTMETFGTVKEKAGGIWENLKTRFNKQ</sequence>
<dbReference type="EMBL" id="CAJJDN010000045">
    <property type="protein sequence ID" value="CAD8083593.1"/>
    <property type="molecule type" value="Genomic_DNA"/>
</dbReference>
<dbReference type="PANTHER" id="PTHR45686:SF4">
    <property type="entry name" value="ADP-RIBOSYLATION FACTOR GTPASE ACTIVATING PROTEIN 3, ISOFORM H"/>
    <property type="match status" value="1"/>
</dbReference>
<evidence type="ECO:0000256" key="2">
    <source>
        <dbReference type="ARBA" id="ARBA00022833"/>
    </source>
</evidence>
<name>A0A8S1N248_9CILI</name>
<dbReference type="Pfam" id="PF01412">
    <property type="entry name" value="ArfGap"/>
    <property type="match status" value="1"/>
</dbReference>
<dbReference type="GO" id="GO:0008270">
    <property type="term" value="F:zinc ion binding"/>
    <property type="evidence" value="ECO:0007669"/>
    <property type="project" value="UniProtKB-KW"/>
</dbReference>
<evidence type="ECO:0000256" key="3">
    <source>
        <dbReference type="PROSITE-ProRule" id="PRU00288"/>
    </source>
</evidence>